<dbReference type="AlphaFoldDB" id="D9WLB3"/>
<sequence length="178" mass="19616">MPGAERSAHNAPEREHRSHRGSRQTEDVMTQHYIEPRRFEVPVHRTVAWLARQGLSLFGTAELSVPGRTSGALRRVPVNPLALDGGRYLVSARGNAQWVRNLRAAWGGQLSKGRRTRPFTAVELPEGAEKAAVLRAYLKRWGWEVGAFFDGVTATSPDAELARIAAMHPVFRVSATGA</sequence>
<evidence type="ECO:0000313" key="3">
    <source>
        <dbReference type="Proteomes" id="UP000003963"/>
    </source>
</evidence>
<reference evidence="2 3" key="1">
    <citation type="submission" date="2009-02" db="EMBL/GenBank/DDBJ databases">
        <title>Annotation of Streptomyces hygroscopicus strain ATCC 53653.</title>
        <authorList>
            <consortium name="The Broad Institute Genome Sequencing Platform"/>
            <consortium name="Broad Institute Microbial Sequencing Center"/>
            <person name="Fischbach M."/>
            <person name="Godfrey P."/>
            <person name="Ward D."/>
            <person name="Young S."/>
            <person name="Zeng Q."/>
            <person name="Koehrsen M."/>
            <person name="Alvarado L."/>
            <person name="Berlin A.M."/>
            <person name="Bochicchio J."/>
            <person name="Borenstein D."/>
            <person name="Chapman S.B."/>
            <person name="Chen Z."/>
            <person name="Engels R."/>
            <person name="Freedman E."/>
            <person name="Gellesch M."/>
            <person name="Goldberg J."/>
            <person name="Griggs A."/>
            <person name="Gujja S."/>
            <person name="Heilman E.R."/>
            <person name="Heiman D.I."/>
            <person name="Hepburn T.A."/>
            <person name="Howarth C."/>
            <person name="Jen D."/>
            <person name="Larson L."/>
            <person name="Lewis B."/>
            <person name="Mehta T."/>
            <person name="Park D."/>
            <person name="Pearson M."/>
            <person name="Richards J."/>
            <person name="Roberts A."/>
            <person name="Saif S."/>
            <person name="Shea T.D."/>
            <person name="Shenoy N."/>
            <person name="Sisk P."/>
            <person name="Stolte C."/>
            <person name="Sykes S.N."/>
            <person name="Thomson T."/>
            <person name="Walk T."/>
            <person name="White J."/>
            <person name="Yandava C."/>
            <person name="Straight P."/>
            <person name="Clardy J."/>
            <person name="Hung D."/>
            <person name="Kolter R."/>
            <person name="Mekalanos J."/>
            <person name="Walker S."/>
            <person name="Walsh C.T."/>
            <person name="Wieland-Brown L.C."/>
            <person name="Haas B."/>
            <person name="Nusbaum C."/>
            <person name="Birren B."/>
        </authorList>
    </citation>
    <scope>NUCLEOTIDE SEQUENCE [LARGE SCALE GENOMIC DNA]</scope>
    <source>
        <strain evidence="2 3">ATCC 53653</strain>
    </source>
</reference>
<dbReference type="HOGENOM" id="CLU_119016_1_0_11"/>
<dbReference type="Pfam" id="PF04075">
    <property type="entry name" value="F420H2_quin_red"/>
    <property type="match status" value="1"/>
</dbReference>
<dbReference type="InterPro" id="IPR012349">
    <property type="entry name" value="Split_barrel_FMN-bd"/>
</dbReference>
<dbReference type="Proteomes" id="UP000003963">
    <property type="component" value="Unassembled WGS sequence"/>
</dbReference>
<dbReference type="GO" id="GO:0016491">
    <property type="term" value="F:oxidoreductase activity"/>
    <property type="evidence" value="ECO:0007669"/>
    <property type="project" value="InterPro"/>
</dbReference>
<dbReference type="STRING" id="457427.SSOG_01228"/>
<dbReference type="EMBL" id="GG657754">
    <property type="protein sequence ID" value="EFL21516.1"/>
    <property type="molecule type" value="Genomic_DNA"/>
</dbReference>
<dbReference type="Gene3D" id="2.30.110.10">
    <property type="entry name" value="Electron Transport, Fmn-binding Protein, Chain A"/>
    <property type="match status" value="1"/>
</dbReference>
<organism evidence="2 3">
    <name type="scientific">Streptomyces himastatinicus ATCC 53653</name>
    <dbReference type="NCBI Taxonomy" id="457427"/>
    <lineage>
        <taxon>Bacteria</taxon>
        <taxon>Bacillati</taxon>
        <taxon>Actinomycetota</taxon>
        <taxon>Actinomycetes</taxon>
        <taxon>Kitasatosporales</taxon>
        <taxon>Streptomycetaceae</taxon>
        <taxon>Streptomyces</taxon>
        <taxon>Streptomyces violaceusniger group</taxon>
    </lineage>
</organism>
<evidence type="ECO:0008006" key="4">
    <source>
        <dbReference type="Google" id="ProtNLM"/>
    </source>
</evidence>
<gene>
    <name evidence="2" type="ORF">SSOG_01228</name>
</gene>
<name>D9WLB3_9ACTN</name>
<proteinExistence type="predicted"/>
<feature type="compositionally biased region" description="Basic and acidic residues" evidence="1">
    <location>
        <begin position="1"/>
        <end position="16"/>
    </location>
</feature>
<dbReference type="InterPro" id="IPR004378">
    <property type="entry name" value="F420H2_quin_Rdtase"/>
</dbReference>
<feature type="region of interest" description="Disordered" evidence="1">
    <location>
        <begin position="1"/>
        <end position="27"/>
    </location>
</feature>
<accession>D9WLB3</accession>
<protein>
    <recommendedName>
        <fullName evidence="4">Nitroreductase family deazaflavin-dependent oxidoreductase</fullName>
    </recommendedName>
</protein>
<keyword evidence="3" id="KW-1185">Reference proteome</keyword>
<evidence type="ECO:0000313" key="2">
    <source>
        <dbReference type="EMBL" id="EFL21516.1"/>
    </source>
</evidence>
<evidence type="ECO:0000256" key="1">
    <source>
        <dbReference type="SAM" id="MobiDB-lite"/>
    </source>
</evidence>